<feature type="domain" description="Acyl-CoA dehydrogenase/oxidase C-terminal" evidence="4">
    <location>
        <begin position="193"/>
        <end position="323"/>
    </location>
</feature>
<dbReference type="GO" id="GO:0003995">
    <property type="term" value="F:acyl-CoA dehydrogenase activity"/>
    <property type="evidence" value="ECO:0007669"/>
    <property type="project" value="TreeGrafter"/>
</dbReference>
<dbReference type="InterPro" id="IPR036250">
    <property type="entry name" value="AcylCo_DH-like_C"/>
</dbReference>
<evidence type="ECO:0000256" key="1">
    <source>
        <dbReference type="ARBA" id="ARBA00022630"/>
    </source>
</evidence>
<protein>
    <recommendedName>
        <fullName evidence="4">Acyl-CoA dehydrogenase/oxidase C-terminal domain-containing protein</fullName>
    </recommendedName>
</protein>
<keyword evidence="6" id="KW-1185">Reference proteome</keyword>
<dbReference type="PANTHER" id="PTHR43884">
    <property type="entry name" value="ACYL-COA DEHYDROGENASE"/>
    <property type="match status" value="1"/>
</dbReference>
<accession>A0A1L3MJF3</accession>
<dbReference type="InterPro" id="IPR009075">
    <property type="entry name" value="AcylCo_DH/oxidase_C"/>
</dbReference>
<keyword evidence="1" id="KW-0285">Flavoprotein</keyword>
<evidence type="ECO:0000313" key="5">
    <source>
        <dbReference type="EMBL" id="APH02426.1"/>
    </source>
</evidence>
<keyword evidence="2" id="KW-0274">FAD</keyword>
<evidence type="ECO:0000256" key="2">
    <source>
        <dbReference type="ARBA" id="ARBA00022827"/>
    </source>
</evidence>
<dbReference type="Proteomes" id="UP000182938">
    <property type="component" value="Chromosome"/>
</dbReference>
<dbReference type="SUPFAM" id="SSF47203">
    <property type="entry name" value="Acyl-CoA dehydrogenase C-terminal domain-like"/>
    <property type="match status" value="1"/>
</dbReference>
<dbReference type="KEGG" id="jte:ASJ30_13545"/>
<dbReference type="Gene3D" id="1.20.140.10">
    <property type="entry name" value="Butyryl-CoA Dehydrogenase, subunit A, domain 3"/>
    <property type="match status" value="1"/>
</dbReference>
<organism evidence="5 6">
    <name type="scientific">Janibacter indicus</name>
    <dbReference type="NCBI Taxonomy" id="857417"/>
    <lineage>
        <taxon>Bacteria</taxon>
        <taxon>Bacillati</taxon>
        <taxon>Actinomycetota</taxon>
        <taxon>Actinomycetes</taxon>
        <taxon>Micrococcales</taxon>
        <taxon>Intrasporangiaceae</taxon>
        <taxon>Janibacter</taxon>
    </lineage>
</organism>
<dbReference type="Pfam" id="PF00441">
    <property type="entry name" value="Acyl-CoA_dh_1"/>
    <property type="match status" value="1"/>
</dbReference>
<dbReference type="AlphaFoldDB" id="A0A1L3MJF3"/>
<evidence type="ECO:0000256" key="3">
    <source>
        <dbReference type="ARBA" id="ARBA00023002"/>
    </source>
</evidence>
<evidence type="ECO:0000313" key="6">
    <source>
        <dbReference type="Proteomes" id="UP000182938"/>
    </source>
</evidence>
<evidence type="ECO:0000259" key="4">
    <source>
        <dbReference type="Pfam" id="PF00441"/>
    </source>
</evidence>
<name>A0A1L3MJF3_9MICO</name>
<reference evidence="5 6" key="1">
    <citation type="submission" date="2015-11" db="EMBL/GenBank/DDBJ databases">
        <authorList>
            <person name="Zhang Y."/>
            <person name="Guo Z."/>
        </authorList>
    </citation>
    <scope>NUCLEOTIDE SEQUENCE [LARGE SCALE GENOMIC DNA]</scope>
    <source>
        <strain evidence="5 6">YFY001</strain>
    </source>
</reference>
<proteinExistence type="predicted"/>
<dbReference type="PANTHER" id="PTHR43884:SF20">
    <property type="entry name" value="ACYL-COA DEHYDROGENASE FADE28"/>
    <property type="match status" value="1"/>
</dbReference>
<gene>
    <name evidence="5" type="ORF">ASJ30_13545</name>
</gene>
<dbReference type="EMBL" id="CP013290">
    <property type="protein sequence ID" value="APH02426.1"/>
    <property type="molecule type" value="Genomic_DNA"/>
</dbReference>
<keyword evidence="3" id="KW-0560">Oxidoreductase</keyword>
<sequence length="346" mass="36442">MTSPSPHRVRRPGLDDELRASLSRSLDELFATTPSGPEVTTSLEEMGWDEVEAEDAAAATSLLFRAQGRALASSSILSATMIGALGPGLRAGSPGSCLLLPHPSEDCAHPRSVHDGRLRGLLPSAPTEGSVVLVPSSEGSRAVVHPVDASWVLSRAVPAHEFDKDSSWLLVDSTDEPPTSGSSLAVDWLAATSLGRWAVANEILGVCDGALRLASEHVTSRHQYGRAIGSFQAVRHRLAEAHVAVESASSLLDAVWSGPGQGTWDETPMEWAAAVVKARAGRAQSEVMRTGVQVLGAMGLTQESPMHRYVARAAALDLLLGGQARLEESLGDWLLDGTTAYPIASI</sequence>